<evidence type="ECO:0000256" key="1">
    <source>
        <dbReference type="ARBA" id="ARBA00005567"/>
    </source>
</evidence>
<feature type="domain" description="ACB" evidence="4">
    <location>
        <begin position="292"/>
        <end position="382"/>
    </location>
</feature>
<dbReference type="InterPro" id="IPR035984">
    <property type="entry name" value="Acyl-CoA-binding_sf"/>
</dbReference>
<dbReference type="Pfam" id="PF00887">
    <property type="entry name" value="ACBP"/>
    <property type="match status" value="1"/>
</dbReference>
<proteinExistence type="inferred from homology"/>
<reference evidence="5 6" key="1">
    <citation type="submission" date="2022-01" db="EMBL/GenBank/DDBJ databases">
        <authorList>
            <person name="Xiong W."/>
            <person name="Schranz E."/>
        </authorList>
    </citation>
    <scope>NUCLEOTIDE SEQUENCE [LARGE SCALE GENOMIC DNA]</scope>
</reference>
<comment type="caution">
    <text evidence="5">The sequence shown here is derived from an EMBL/GenBank/DDBJ whole genome shotgun (WGS) entry which is preliminary data.</text>
</comment>
<evidence type="ECO:0000313" key="6">
    <source>
        <dbReference type="Proteomes" id="UP001157418"/>
    </source>
</evidence>
<dbReference type="GO" id="GO:0000062">
    <property type="term" value="F:fatty-acyl-CoA binding"/>
    <property type="evidence" value="ECO:0007669"/>
    <property type="project" value="InterPro"/>
</dbReference>
<feature type="region of interest" description="Disordered" evidence="3">
    <location>
        <begin position="151"/>
        <end position="208"/>
    </location>
</feature>
<organism evidence="5 6">
    <name type="scientific">Lactuca virosa</name>
    <dbReference type="NCBI Taxonomy" id="75947"/>
    <lineage>
        <taxon>Eukaryota</taxon>
        <taxon>Viridiplantae</taxon>
        <taxon>Streptophyta</taxon>
        <taxon>Embryophyta</taxon>
        <taxon>Tracheophyta</taxon>
        <taxon>Spermatophyta</taxon>
        <taxon>Magnoliopsida</taxon>
        <taxon>eudicotyledons</taxon>
        <taxon>Gunneridae</taxon>
        <taxon>Pentapetalae</taxon>
        <taxon>asterids</taxon>
        <taxon>campanulids</taxon>
        <taxon>Asterales</taxon>
        <taxon>Asteraceae</taxon>
        <taxon>Cichorioideae</taxon>
        <taxon>Cichorieae</taxon>
        <taxon>Lactucinae</taxon>
        <taxon>Lactuca</taxon>
    </lineage>
</organism>
<dbReference type="AlphaFoldDB" id="A0AAU9LBP0"/>
<feature type="compositionally biased region" description="Polar residues" evidence="3">
    <location>
        <begin position="151"/>
        <end position="160"/>
    </location>
</feature>
<feature type="region of interest" description="Disordered" evidence="3">
    <location>
        <begin position="100"/>
        <end position="123"/>
    </location>
</feature>
<feature type="compositionally biased region" description="Basic and acidic residues" evidence="3">
    <location>
        <begin position="190"/>
        <end position="205"/>
    </location>
</feature>
<name>A0AAU9LBP0_9ASTR</name>
<dbReference type="InterPro" id="IPR014352">
    <property type="entry name" value="FERM/acyl-CoA-bd_prot_sf"/>
</dbReference>
<dbReference type="InterPro" id="IPR000582">
    <property type="entry name" value="Acyl-CoA-binding_protein"/>
</dbReference>
<evidence type="ECO:0000256" key="2">
    <source>
        <dbReference type="ARBA" id="ARBA00023121"/>
    </source>
</evidence>
<dbReference type="GO" id="GO:0006631">
    <property type="term" value="P:fatty acid metabolic process"/>
    <property type="evidence" value="ECO:0007669"/>
    <property type="project" value="TreeGrafter"/>
</dbReference>
<gene>
    <name evidence="5" type="ORF">LVIROSA_LOCUS1327</name>
</gene>
<sequence length="392" mass="43705">MELFQELVFTISFSLIVSLLIAKLFSMSSSCDDGASTLSKSVEEKIEREWVVCDSVKEEKSGYFEDAVRVSEDVLFGYAEAEFLTEHVIDDSKSVGGVGESYVFDESPERTESKDDAAYSVKSDEGNVVDPVLASDMGSSIQEDCMKSIEAQQESSSSVDENYMFDESPQRAKSKHDAVYKSGEGNVVDPDTRSSTEEDTVKSIEEQQESSSAAVVRYVFDESPQRTKSKDDAVYSVKPIFASDISSSTQEDCIKTIEEHHESSAIDVGEVKLEEKEGVFDDDWQGIETTELERRFGAAVAFLGSKTIADRVNLIDNEVKMQFYGLHRVAIEGPCFESQPMALKVSARANWNAWKRLENLGREDAMEQYIALLSQHIPDWMGTHVCEDDSVQ</sequence>
<dbReference type="PANTHER" id="PTHR23310">
    <property type="entry name" value="ACYL-COA-BINDING PROTEIN, ACBP"/>
    <property type="match status" value="1"/>
</dbReference>
<feature type="compositionally biased region" description="Basic and acidic residues" evidence="3">
    <location>
        <begin position="107"/>
        <end position="123"/>
    </location>
</feature>
<dbReference type="Gene3D" id="1.20.80.10">
    <property type="match status" value="1"/>
</dbReference>
<dbReference type="EMBL" id="CAKMRJ010000001">
    <property type="protein sequence ID" value="CAH1413363.1"/>
    <property type="molecule type" value="Genomic_DNA"/>
</dbReference>
<evidence type="ECO:0000256" key="3">
    <source>
        <dbReference type="SAM" id="MobiDB-lite"/>
    </source>
</evidence>
<evidence type="ECO:0000259" key="4">
    <source>
        <dbReference type="PROSITE" id="PS51228"/>
    </source>
</evidence>
<comment type="similarity">
    <text evidence="1">Belongs to the ACBP family.</text>
</comment>
<accession>A0AAU9LBP0</accession>
<dbReference type="SUPFAM" id="SSF47027">
    <property type="entry name" value="Acyl-CoA binding protein"/>
    <property type="match status" value="1"/>
</dbReference>
<dbReference type="Proteomes" id="UP001157418">
    <property type="component" value="Unassembled WGS sequence"/>
</dbReference>
<keyword evidence="2" id="KW-0446">Lipid-binding</keyword>
<dbReference type="PROSITE" id="PS51228">
    <property type="entry name" value="ACB_2"/>
    <property type="match status" value="1"/>
</dbReference>
<dbReference type="PANTHER" id="PTHR23310:SF105">
    <property type="entry name" value="ACYL-COA-BINDING DOMAIN-CONTAINING PROTEIN 5"/>
    <property type="match status" value="1"/>
</dbReference>
<protein>
    <recommendedName>
        <fullName evidence="4">ACB domain-containing protein</fullName>
    </recommendedName>
</protein>
<evidence type="ECO:0000313" key="5">
    <source>
        <dbReference type="EMBL" id="CAH1413363.1"/>
    </source>
</evidence>
<keyword evidence="6" id="KW-1185">Reference proteome</keyword>